<feature type="transmembrane region" description="Helical" evidence="7">
    <location>
        <begin position="382"/>
        <end position="401"/>
    </location>
</feature>
<dbReference type="PROSITE" id="PS51379">
    <property type="entry name" value="4FE4S_FER_2"/>
    <property type="match status" value="1"/>
</dbReference>
<dbReference type="GO" id="GO:0046872">
    <property type="term" value="F:metal ion binding"/>
    <property type="evidence" value="ECO:0007669"/>
    <property type="project" value="UniProtKB-KW"/>
</dbReference>
<sequence>MKSNVALPPSDFRDTLPTADASGGRRWLYPRETTGRFTRWRTVVAVVLLIVLFAGPFVWIDGHPLFLFNVLERRFIFFGVPFWPQDFYLVAFGLIAFIVFVALFTVVYGRVWCGWACPQTIFMEMVFRKIEGWIEGDFNARKRLDASPWTTEKVVKKGLKHGVFFLISFAISNTFLAYIIGRDQWLTLITDNPAQHLAGLSAIVIFTGVFYLVFAWLREIVCTTICPYGRLQGVLLDKNSLIVAYDYIRGEPRGKRVKTEPPGGEELRVKNDELRVKNDELRVKNLKSDHPEAQPSLITLNSSLLTPKAPKGDCIDCKLCVQVCPMGIDIRNGTQLECINCTLCIDVCDSVMDKIELPQGLIRMDSQANIEQGKPFRFTARILAYSGVLLVLLGIIGFLLVSRPVMDVTVLRAPGQLYQRETGGKVSNLYLVEVINKTYRTLPVQFRLSRTDAKLRFVQPLSSVPAGELTKGMFFIDLPEKTIRQNSTPLHIDVLAGNEVVDQIETTFLGPVK</sequence>
<protein>
    <submittedName>
        <fullName evidence="9">4Fe-4S binding protein</fullName>
    </submittedName>
</protein>
<dbReference type="EMBL" id="QOWE01000024">
    <property type="protein sequence ID" value="RCR66760.1"/>
    <property type="molecule type" value="Genomic_DNA"/>
</dbReference>
<name>A0A368JGH3_9BACT</name>
<dbReference type="RefSeq" id="WP_114408754.1">
    <property type="nucleotide sequence ID" value="NZ_QOWE01000024.1"/>
</dbReference>
<dbReference type="InterPro" id="IPR051684">
    <property type="entry name" value="Electron_Trans/Redox"/>
</dbReference>
<dbReference type="PANTHER" id="PTHR30176:SF3">
    <property type="entry name" value="FERREDOXIN-TYPE PROTEIN NAPH"/>
    <property type="match status" value="1"/>
</dbReference>
<organism evidence="9 10">
    <name type="scientific">Larkinella punicea</name>
    <dbReference type="NCBI Taxonomy" id="2315727"/>
    <lineage>
        <taxon>Bacteria</taxon>
        <taxon>Pseudomonadati</taxon>
        <taxon>Bacteroidota</taxon>
        <taxon>Cytophagia</taxon>
        <taxon>Cytophagales</taxon>
        <taxon>Spirosomataceae</taxon>
        <taxon>Larkinella</taxon>
    </lineage>
</organism>
<accession>A0A368JGH3</accession>
<evidence type="ECO:0000256" key="2">
    <source>
        <dbReference type="ARBA" id="ARBA00022485"/>
    </source>
</evidence>
<dbReference type="Proteomes" id="UP000253383">
    <property type="component" value="Unassembled WGS sequence"/>
</dbReference>
<evidence type="ECO:0000256" key="3">
    <source>
        <dbReference type="ARBA" id="ARBA00022723"/>
    </source>
</evidence>
<dbReference type="Pfam" id="PF13746">
    <property type="entry name" value="Fer4_18"/>
    <property type="match status" value="2"/>
</dbReference>
<dbReference type="AlphaFoldDB" id="A0A368JGH3"/>
<keyword evidence="10" id="KW-1185">Reference proteome</keyword>
<dbReference type="PROSITE" id="PS00198">
    <property type="entry name" value="4FE4S_FER_1"/>
    <property type="match status" value="1"/>
</dbReference>
<feature type="domain" description="4Fe-4S ferredoxin-type" evidence="8">
    <location>
        <begin position="305"/>
        <end position="333"/>
    </location>
</feature>
<dbReference type="InterPro" id="IPR032879">
    <property type="entry name" value="FixG_C"/>
</dbReference>
<keyword evidence="6" id="KW-0411">Iron-sulfur</keyword>
<dbReference type="GO" id="GO:0051539">
    <property type="term" value="F:4 iron, 4 sulfur cluster binding"/>
    <property type="evidence" value="ECO:0007669"/>
    <property type="project" value="UniProtKB-KW"/>
</dbReference>
<keyword evidence="3" id="KW-0479">Metal-binding</keyword>
<evidence type="ECO:0000313" key="10">
    <source>
        <dbReference type="Proteomes" id="UP000253383"/>
    </source>
</evidence>
<keyword evidence="7" id="KW-1133">Transmembrane helix</keyword>
<evidence type="ECO:0000313" key="9">
    <source>
        <dbReference type="EMBL" id="RCR66760.1"/>
    </source>
</evidence>
<dbReference type="Pfam" id="PF11614">
    <property type="entry name" value="FixG_C"/>
    <property type="match status" value="1"/>
</dbReference>
<keyword evidence="2" id="KW-0004">4Fe-4S</keyword>
<evidence type="ECO:0000259" key="8">
    <source>
        <dbReference type="PROSITE" id="PS51379"/>
    </source>
</evidence>
<gene>
    <name evidence="9" type="ORF">DUE52_24720</name>
</gene>
<feature type="transmembrane region" description="Helical" evidence="7">
    <location>
        <begin position="163"/>
        <end position="181"/>
    </location>
</feature>
<evidence type="ECO:0000256" key="5">
    <source>
        <dbReference type="ARBA" id="ARBA00023004"/>
    </source>
</evidence>
<keyword evidence="7" id="KW-0472">Membrane</keyword>
<dbReference type="InterPro" id="IPR017900">
    <property type="entry name" value="4Fe4S_Fe_S_CS"/>
</dbReference>
<dbReference type="InterPro" id="IPR013783">
    <property type="entry name" value="Ig-like_fold"/>
</dbReference>
<keyword evidence="1" id="KW-0813">Transport</keyword>
<evidence type="ECO:0000256" key="7">
    <source>
        <dbReference type="SAM" id="Phobius"/>
    </source>
</evidence>
<feature type="transmembrane region" description="Helical" evidence="7">
    <location>
        <begin position="193"/>
        <end position="217"/>
    </location>
</feature>
<dbReference type="GO" id="GO:0005886">
    <property type="term" value="C:plasma membrane"/>
    <property type="evidence" value="ECO:0007669"/>
    <property type="project" value="TreeGrafter"/>
</dbReference>
<feature type="transmembrane region" description="Helical" evidence="7">
    <location>
        <begin position="87"/>
        <end position="108"/>
    </location>
</feature>
<keyword evidence="4" id="KW-0249">Electron transport</keyword>
<dbReference type="Pfam" id="PF12801">
    <property type="entry name" value="Fer4_5"/>
    <property type="match status" value="1"/>
</dbReference>
<dbReference type="Gene3D" id="2.60.40.10">
    <property type="entry name" value="Immunoglobulins"/>
    <property type="match status" value="1"/>
</dbReference>
<feature type="transmembrane region" description="Helical" evidence="7">
    <location>
        <begin position="40"/>
        <end position="60"/>
    </location>
</feature>
<evidence type="ECO:0000256" key="6">
    <source>
        <dbReference type="ARBA" id="ARBA00023014"/>
    </source>
</evidence>
<keyword evidence="5" id="KW-0408">Iron</keyword>
<keyword evidence="7" id="KW-0812">Transmembrane</keyword>
<dbReference type="SUPFAM" id="SSF54862">
    <property type="entry name" value="4Fe-4S ferredoxins"/>
    <property type="match status" value="1"/>
</dbReference>
<comment type="caution">
    <text evidence="9">The sequence shown here is derived from an EMBL/GenBank/DDBJ whole genome shotgun (WGS) entry which is preliminary data.</text>
</comment>
<proteinExistence type="predicted"/>
<dbReference type="InterPro" id="IPR017896">
    <property type="entry name" value="4Fe4S_Fe-S-bd"/>
</dbReference>
<dbReference type="OrthoDB" id="9811700at2"/>
<evidence type="ECO:0000256" key="1">
    <source>
        <dbReference type="ARBA" id="ARBA00022448"/>
    </source>
</evidence>
<reference evidence="9 10" key="1">
    <citation type="submission" date="2018-07" db="EMBL/GenBank/DDBJ databases">
        <title>Genome analysis of Larkinella rosea.</title>
        <authorList>
            <person name="Zhou Z."/>
            <person name="Wang G."/>
        </authorList>
    </citation>
    <scope>NUCLEOTIDE SEQUENCE [LARGE SCALE GENOMIC DNA]</scope>
    <source>
        <strain evidence="10">zzj9</strain>
    </source>
</reference>
<dbReference type="PANTHER" id="PTHR30176">
    <property type="entry name" value="FERREDOXIN-TYPE PROTEIN NAPH"/>
    <property type="match status" value="1"/>
</dbReference>
<evidence type="ECO:0000256" key="4">
    <source>
        <dbReference type="ARBA" id="ARBA00022982"/>
    </source>
</evidence>